<evidence type="ECO:0000313" key="1">
    <source>
        <dbReference type="EMBL" id="ATE84550.1"/>
    </source>
</evidence>
<dbReference type="EMBL" id="MF775704">
    <property type="protein sequence ID" value="ATE84550.1"/>
    <property type="molecule type" value="Genomic_DNA"/>
</dbReference>
<gene>
    <name evidence="1" type="ORF">LP1502b_37</name>
</gene>
<sequence length="94" mass="11012">MMKFYNKCVCCGEKIEVFPEAYDCLEDLDVPMVCSEECNEKMNNIIKCTHCNSKNVISCDYNDDYVLFECQDCRKAFAVKDNNHLDYIIQIKEV</sequence>
<accession>A0A2K8IIU3</accession>
<reference evidence="1 2" key="2">
    <citation type="journal article" date="2018" name="Mol. Biol. Evol.">
        <title>Rates of mutation and recombination in Siphoviridae phage genome evolution over three decades.</title>
        <authorList>
            <person name="Kupczok A."/>
            <person name="Neve H."/>
            <person name="Huang K.D."/>
            <person name="Hoeppner M.P."/>
            <person name="Heller K.J."/>
            <person name="Franz C.M.A.P."/>
            <person name="Dagan T."/>
        </authorList>
    </citation>
    <scope>NUCLEOTIDE SEQUENCE [LARGE SCALE GENOMIC DNA]</scope>
</reference>
<name>A0A2K8IIU3_9CAUD</name>
<proteinExistence type="predicted"/>
<organism evidence="1 2">
    <name type="scientific">Lactococcus phage LP1502b</name>
    <dbReference type="NCBI Taxonomy" id="2027278"/>
    <lineage>
        <taxon>Viruses</taxon>
        <taxon>Duplodnaviria</taxon>
        <taxon>Heunggongvirae</taxon>
        <taxon>Uroviricota</taxon>
        <taxon>Caudoviricetes</taxon>
        <taxon>Skunavirus</taxon>
        <taxon>Skunavirus LP1502a</taxon>
    </lineage>
</organism>
<protein>
    <submittedName>
        <fullName evidence="1">Uncharacterized protein</fullName>
    </submittedName>
</protein>
<evidence type="ECO:0000313" key="2">
    <source>
        <dbReference type="Proteomes" id="UP000240940"/>
    </source>
</evidence>
<reference evidence="2" key="1">
    <citation type="journal article" date="2018" name="Mol. Biol. Evol.">
        <title>Rates of Mutation and Recombination in Siphoviridae Phage Genome Evolution over Three Decades.</title>
        <authorList>
            <person name="Kupczok A."/>
            <person name="Neve H."/>
            <person name="Huang K.D."/>
            <person name="Hoeppner M.P."/>
            <person name="Heller K.J."/>
            <person name="Franz C.M.A.P."/>
            <person name="Dagan T."/>
        </authorList>
    </citation>
    <scope>NUCLEOTIDE SEQUENCE [LARGE SCALE GENOMIC DNA]</scope>
</reference>
<dbReference type="Proteomes" id="UP000240940">
    <property type="component" value="Segment"/>
</dbReference>